<keyword evidence="1 2" id="KW-0129">CBS domain</keyword>
<proteinExistence type="predicted"/>
<gene>
    <name evidence="4" type="ORF">KL86DPRO_10313</name>
</gene>
<dbReference type="Pfam" id="PF00571">
    <property type="entry name" value="CBS"/>
    <property type="match status" value="2"/>
</dbReference>
<evidence type="ECO:0000259" key="3">
    <source>
        <dbReference type="PROSITE" id="PS51371"/>
    </source>
</evidence>
<dbReference type="SMART" id="SM00116">
    <property type="entry name" value="CBS"/>
    <property type="match status" value="2"/>
</dbReference>
<dbReference type="PANTHER" id="PTHR43080">
    <property type="entry name" value="CBS DOMAIN-CONTAINING PROTEIN CBSX3, MITOCHONDRIAL"/>
    <property type="match status" value="1"/>
</dbReference>
<dbReference type="EMBL" id="FLUQ01000001">
    <property type="protein sequence ID" value="SBV92154.1"/>
    <property type="molecule type" value="Genomic_DNA"/>
</dbReference>
<dbReference type="InterPro" id="IPR000644">
    <property type="entry name" value="CBS_dom"/>
</dbReference>
<protein>
    <submittedName>
        <fullName evidence="4">CBS domain containing membrane protein</fullName>
    </submittedName>
</protein>
<dbReference type="Gene3D" id="3.10.580.10">
    <property type="entry name" value="CBS-domain"/>
    <property type="match status" value="1"/>
</dbReference>
<dbReference type="PANTHER" id="PTHR43080:SF2">
    <property type="entry name" value="CBS DOMAIN-CONTAINING PROTEIN"/>
    <property type="match status" value="1"/>
</dbReference>
<accession>A0A212IYG5</accession>
<feature type="domain" description="CBS" evidence="3">
    <location>
        <begin position="146"/>
        <end position="200"/>
    </location>
</feature>
<evidence type="ECO:0000313" key="4">
    <source>
        <dbReference type="EMBL" id="SBV92154.1"/>
    </source>
</evidence>
<feature type="domain" description="CBS" evidence="3">
    <location>
        <begin position="61"/>
        <end position="117"/>
    </location>
</feature>
<dbReference type="InterPro" id="IPR051257">
    <property type="entry name" value="Diverse_CBS-Domain"/>
</dbReference>
<name>A0A212IYG5_9DELT</name>
<evidence type="ECO:0000256" key="2">
    <source>
        <dbReference type="PROSITE-ProRule" id="PRU00703"/>
    </source>
</evidence>
<dbReference type="InterPro" id="IPR046342">
    <property type="entry name" value="CBS_dom_sf"/>
</dbReference>
<dbReference type="AlphaFoldDB" id="A0A212IYG5"/>
<dbReference type="SUPFAM" id="SSF54631">
    <property type="entry name" value="CBS-domain pair"/>
    <property type="match status" value="1"/>
</dbReference>
<sequence length="200" mass="21676">MCTPSANRPLPPLSEEDILRGMEALHGYVDLTPQDFRALYTNVRALAYERFLRERTAADIMTSPVVTVRESSSVGECIGLLAERGISGAPVVNAQGAMVGIVSEKDILRLLGKRPETHLMRLIDDSTRQPLQPSPALLHARVATIMSAPVVAAGPETPLDELARIFGRHAINRLPVTDEHGAVLGIITRADMIRAISELA</sequence>
<dbReference type="CDD" id="cd04586">
    <property type="entry name" value="CBS_pair_BON_assoc"/>
    <property type="match status" value="1"/>
</dbReference>
<evidence type="ECO:0000256" key="1">
    <source>
        <dbReference type="ARBA" id="ARBA00023122"/>
    </source>
</evidence>
<dbReference type="PROSITE" id="PS51371">
    <property type="entry name" value="CBS"/>
    <property type="match status" value="2"/>
</dbReference>
<reference evidence="4" key="1">
    <citation type="submission" date="2016-04" db="EMBL/GenBank/DDBJ databases">
        <authorList>
            <person name="Evans L.H."/>
            <person name="Alamgir A."/>
            <person name="Owens N."/>
            <person name="Weber N.D."/>
            <person name="Virtaneva K."/>
            <person name="Barbian K."/>
            <person name="Babar A."/>
            <person name="Rosenke K."/>
        </authorList>
    </citation>
    <scope>NUCLEOTIDE SEQUENCE</scope>
    <source>
        <strain evidence="4">86</strain>
    </source>
</reference>
<organism evidence="4">
    <name type="scientific">uncultured delta proteobacterium</name>
    <dbReference type="NCBI Taxonomy" id="34034"/>
    <lineage>
        <taxon>Bacteria</taxon>
        <taxon>Deltaproteobacteria</taxon>
        <taxon>environmental samples</taxon>
    </lineage>
</organism>